<sequence>MIFSQSISAAQEQSTDKTKEVWLALQVNKHPDIVAARETMNAIFSMALGNKQPLYNPELQTGYEREGDANNFTIGINQKIDWWNKRETKAQIADFSLTQASKHFNYLVQEKTAQALQALVTWQATKKQSVVALEQEKQLGTILDLVTKRQQSGDLGQIDAELTFLSLTQILNVTAKTQVQLKQAQAQVKELLQDWTPDTVVLPAQGLTFSNYESSPQWLEQHPLVVEAKVQWQISKGDAQLAILNTKAEPTIGVNAGKTARENTLGLTFSMPLNIRQDFSAQAKAANQQSIAAEANFRSVFRKQKYAIQAAADTLMVYQQNYQRWQKLMEGRGERSGDLLHKQWQSGDLSTTEYLLALQQRAEGLNAGIELQSQYHLSQIEWLLQVGQVNQAIEQMSH</sequence>
<evidence type="ECO:0000313" key="1">
    <source>
        <dbReference type="EMBL" id="GAC29799.1"/>
    </source>
</evidence>
<organism evidence="1 2">
    <name type="scientific">Brumicola pallidula DSM 14239 = ACAM 615</name>
    <dbReference type="NCBI Taxonomy" id="1121922"/>
    <lineage>
        <taxon>Bacteria</taxon>
        <taxon>Pseudomonadati</taxon>
        <taxon>Pseudomonadota</taxon>
        <taxon>Gammaproteobacteria</taxon>
        <taxon>Alteromonadales</taxon>
        <taxon>Alteromonadaceae</taxon>
        <taxon>Brumicola</taxon>
    </lineage>
</organism>
<gene>
    <name evidence="1" type="ORF">GPAL_2948</name>
</gene>
<dbReference type="STRING" id="1121922.GCA_000428905_00429"/>
<keyword evidence="2" id="KW-1185">Reference proteome</keyword>
<reference evidence="2" key="1">
    <citation type="journal article" date="2014" name="Environ. Microbiol.">
        <title>Comparative genomics of the marine bacterial genus Glaciecola reveals the high degree of genomic diversity and genomic characteristic for cold adaptation.</title>
        <authorList>
            <person name="Qin Q.L."/>
            <person name="Xie B.B."/>
            <person name="Yu Y."/>
            <person name="Shu Y.L."/>
            <person name="Rong J.C."/>
            <person name="Zhang Y.J."/>
            <person name="Zhao D.L."/>
            <person name="Chen X.L."/>
            <person name="Zhang X.Y."/>
            <person name="Chen B."/>
            <person name="Zhou B.C."/>
            <person name="Zhang Y.Z."/>
        </authorList>
    </citation>
    <scope>NUCLEOTIDE SEQUENCE [LARGE SCALE GENOMIC DNA]</scope>
    <source>
        <strain evidence="2">ACAM 615</strain>
    </source>
</reference>
<protein>
    <submittedName>
        <fullName evidence="1">Efflux family outer membrane protein</fullName>
    </submittedName>
</protein>
<dbReference type="Proteomes" id="UP000006251">
    <property type="component" value="Unassembled WGS sequence"/>
</dbReference>
<proteinExistence type="predicted"/>
<comment type="caution">
    <text evidence="1">The sequence shown here is derived from an EMBL/GenBank/DDBJ whole genome shotgun (WGS) entry which is preliminary data.</text>
</comment>
<accession>K6YAQ7</accession>
<dbReference type="AlphaFoldDB" id="K6YAQ7"/>
<name>K6YAQ7_9ALTE</name>
<dbReference type="EMBL" id="BAEQ01000050">
    <property type="protein sequence ID" value="GAC29799.1"/>
    <property type="molecule type" value="Genomic_DNA"/>
</dbReference>
<dbReference type="Gene3D" id="1.20.1600.10">
    <property type="entry name" value="Outer membrane efflux proteins (OEP)"/>
    <property type="match status" value="1"/>
</dbReference>
<evidence type="ECO:0000313" key="2">
    <source>
        <dbReference type="Proteomes" id="UP000006251"/>
    </source>
</evidence>
<dbReference type="GO" id="GO:0015562">
    <property type="term" value="F:efflux transmembrane transporter activity"/>
    <property type="evidence" value="ECO:0007669"/>
    <property type="project" value="InterPro"/>
</dbReference>
<dbReference type="SUPFAM" id="SSF56954">
    <property type="entry name" value="Outer membrane efflux proteins (OEP)"/>
    <property type="match status" value="1"/>
</dbReference>